<reference evidence="2" key="1">
    <citation type="submission" date="2018-11" db="EMBL/GenBank/DDBJ databases">
        <authorList>
            <consortium name="Pathogen Informatics"/>
        </authorList>
    </citation>
    <scope>NUCLEOTIDE SEQUENCE</scope>
</reference>
<dbReference type="AlphaFoldDB" id="A0A448WM23"/>
<accession>A0A448WM23</accession>
<proteinExistence type="predicted"/>
<feature type="region of interest" description="Disordered" evidence="1">
    <location>
        <begin position="1"/>
        <end position="28"/>
    </location>
</feature>
<sequence length="138" mass="14321">MEKPSNSCASDSDSSSTSSDSEPPSLSVTHSGAIALGIVGQTSLSTAVVAVSVNPTLVREPLSSIMKRPKTNTTTVEHPATTMNGLVQEEFQMQLPSNLTTNTSKSVLLNLDTEALTKSTALFSVKTVSGPPAISETI</sequence>
<protein>
    <submittedName>
        <fullName evidence="2">Uncharacterized protein</fullName>
    </submittedName>
</protein>
<feature type="non-terminal residue" evidence="2">
    <location>
        <position position="138"/>
    </location>
</feature>
<name>A0A448WM23_9PLAT</name>
<evidence type="ECO:0000313" key="2">
    <source>
        <dbReference type="EMBL" id="VEL15228.1"/>
    </source>
</evidence>
<dbReference type="EMBL" id="CAAALY010023883">
    <property type="protein sequence ID" value="VEL15228.1"/>
    <property type="molecule type" value="Genomic_DNA"/>
</dbReference>
<evidence type="ECO:0000313" key="3">
    <source>
        <dbReference type="Proteomes" id="UP000784294"/>
    </source>
</evidence>
<gene>
    <name evidence="2" type="ORF">PXEA_LOCUS8668</name>
</gene>
<comment type="caution">
    <text evidence="2">The sequence shown here is derived from an EMBL/GenBank/DDBJ whole genome shotgun (WGS) entry which is preliminary data.</text>
</comment>
<organism evidence="2 3">
    <name type="scientific">Protopolystoma xenopodis</name>
    <dbReference type="NCBI Taxonomy" id="117903"/>
    <lineage>
        <taxon>Eukaryota</taxon>
        <taxon>Metazoa</taxon>
        <taxon>Spiralia</taxon>
        <taxon>Lophotrochozoa</taxon>
        <taxon>Platyhelminthes</taxon>
        <taxon>Monogenea</taxon>
        <taxon>Polyopisthocotylea</taxon>
        <taxon>Polystomatidea</taxon>
        <taxon>Polystomatidae</taxon>
        <taxon>Protopolystoma</taxon>
    </lineage>
</organism>
<keyword evidence="3" id="KW-1185">Reference proteome</keyword>
<dbReference type="Proteomes" id="UP000784294">
    <property type="component" value="Unassembled WGS sequence"/>
</dbReference>
<evidence type="ECO:0000256" key="1">
    <source>
        <dbReference type="SAM" id="MobiDB-lite"/>
    </source>
</evidence>
<feature type="compositionally biased region" description="Low complexity" evidence="1">
    <location>
        <begin position="1"/>
        <end position="27"/>
    </location>
</feature>